<comment type="caution">
    <text evidence="1">The sequence shown here is derived from an EMBL/GenBank/DDBJ whole genome shotgun (WGS) entry which is preliminary data.</text>
</comment>
<dbReference type="AlphaFoldDB" id="A0A2W1K399"/>
<name>A0A2W1K399_9CYAN</name>
<sequence>MKTAVLRRDRIQDLLKTFMTHYGTEYHLAKYLINAKLL</sequence>
<keyword evidence="2" id="KW-1185">Reference proteome</keyword>
<proteinExistence type="predicted"/>
<dbReference type="EMBL" id="PQWO01000003">
    <property type="protein sequence ID" value="PZD74447.1"/>
    <property type="molecule type" value="Genomic_DNA"/>
</dbReference>
<evidence type="ECO:0000313" key="2">
    <source>
        <dbReference type="Proteomes" id="UP000248857"/>
    </source>
</evidence>
<organism evidence="1 2">
    <name type="scientific">Acaryochloris thomasi RCC1774</name>
    <dbReference type="NCBI Taxonomy" id="1764569"/>
    <lineage>
        <taxon>Bacteria</taxon>
        <taxon>Bacillati</taxon>
        <taxon>Cyanobacteriota</taxon>
        <taxon>Cyanophyceae</taxon>
        <taxon>Acaryochloridales</taxon>
        <taxon>Acaryochloridaceae</taxon>
        <taxon>Acaryochloris</taxon>
        <taxon>Acaryochloris thomasi</taxon>
    </lineage>
</organism>
<reference evidence="1 2" key="1">
    <citation type="journal article" date="2018" name="Sci. Rep.">
        <title>A novel species of the marine cyanobacterium Acaryochloris with a unique pigment content and lifestyle.</title>
        <authorList>
            <person name="Partensky F."/>
            <person name="Six C."/>
            <person name="Ratin M."/>
            <person name="Garczarek L."/>
            <person name="Vaulot D."/>
            <person name="Probert I."/>
            <person name="Calteau A."/>
            <person name="Gourvil P."/>
            <person name="Marie D."/>
            <person name="Grebert T."/>
            <person name="Bouchier C."/>
            <person name="Le Panse S."/>
            <person name="Gachenot M."/>
            <person name="Rodriguez F."/>
            <person name="Garrido J.L."/>
        </authorList>
    </citation>
    <scope>NUCLEOTIDE SEQUENCE [LARGE SCALE GENOMIC DNA]</scope>
    <source>
        <strain evidence="1 2">RCC1774</strain>
    </source>
</reference>
<accession>A0A2W1K399</accession>
<evidence type="ECO:0000313" key="1">
    <source>
        <dbReference type="EMBL" id="PZD74447.1"/>
    </source>
</evidence>
<protein>
    <submittedName>
        <fullName evidence="1">Uncharacterized protein</fullName>
    </submittedName>
</protein>
<dbReference type="Proteomes" id="UP000248857">
    <property type="component" value="Unassembled WGS sequence"/>
</dbReference>
<gene>
    <name evidence="1" type="ORF">C1752_01482</name>
</gene>